<gene>
    <name evidence="3" type="ORF">BD289DRAFT_34871</name>
</gene>
<feature type="region of interest" description="Disordered" evidence="1">
    <location>
        <begin position="67"/>
        <end position="106"/>
    </location>
</feature>
<feature type="signal peptide" evidence="2">
    <location>
        <begin position="1"/>
        <end position="28"/>
    </location>
</feature>
<organism evidence="3 4">
    <name type="scientific">Coniella lustricola</name>
    <dbReference type="NCBI Taxonomy" id="2025994"/>
    <lineage>
        <taxon>Eukaryota</taxon>
        <taxon>Fungi</taxon>
        <taxon>Dikarya</taxon>
        <taxon>Ascomycota</taxon>
        <taxon>Pezizomycotina</taxon>
        <taxon>Sordariomycetes</taxon>
        <taxon>Sordariomycetidae</taxon>
        <taxon>Diaporthales</taxon>
        <taxon>Schizoparmaceae</taxon>
        <taxon>Coniella</taxon>
    </lineage>
</organism>
<proteinExistence type="predicted"/>
<dbReference type="InParanoid" id="A0A2T3A2H0"/>
<evidence type="ECO:0000256" key="1">
    <source>
        <dbReference type="SAM" id="MobiDB-lite"/>
    </source>
</evidence>
<dbReference type="EMBL" id="KZ678498">
    <property type="protein sequence ID" value="PSR81606.1"/>
    <property type="molecule type" value="Genomic_DNA"/>
</dbReference>
<protein>
    <recommendedName>
        <fullName evidence="5">Secreted protein</fullName>
    </recommendedName>
</protein>
<name>A0A2T3A2H0_9PEZI</name>
<evidence type="ECO:0000313" key="3">
    <source>
        <dbReference type="EMBL" id="PSR81606.1"/>
    </source>
</evidence>
<evidence type="ECO:0000256" key="2">
    <source>
        <dbReference type="SAM" id="SignalP"/>
    </source>
</evidence>
<feature type="chain" id="PRO_5015706203" description="Secreted protein" evidence="2">
    <location>
        <begin position="29"/>
        <end position="106"/>
    </location>
</feature>
<dbReference type="AlphaFoldDB" id="A0A2T3A2H0"/>
<evidence type="ECO:0000313" key="4">
    <source>
        <dbReference type="Proteomes" id="UP000241462"/>
    </source>
</evidence>
<evidence type="ECO:0008006" key="5">
    <source>
        <dbReference type="Google" id="ProtNLM"/>
    </source>
</evidence>
<sequence length="106" mass="11340">MSEQHATLGFAHNACILVCALYLCLVSGTAPPHAWISSNQPGWGLSAVFLDWSGSNQFRWQIPAGDPAVPLRPKTGPEHALEQQGSAGSEVLPGSIYRTPLETTNK</sequence>
<keyword evidence="2" id="KW-0732">Signal</keyword>
<reference evidence="3 4" key="1">
    <citation type="journal article" date="2018" name="Mycol. Prog.">
        <title>Coniella lustricola, a new species from submerged detritus.</title>
        <authorList>
            <person name="Raudabaugh D.B."/>
            <person name="Iturriaga T."/>
            <person name="Carver A."/>
            <person name="Mondo S."/>
            <person name="Pangilinan J."/>
            <person name="Lipzen A."/>
            <person name="He G."/>
            <person name="Amirebrahimi M."/>
            <person name="Grigoriev I.V."/>
            <person name="Miller A.N."/>
        </authorList>
    </citation>
    <scope>NUCLEOTIDE SEQUENCE [LARGE SCALE GENOMIC DNA]</scope>
    <source>
        <strain evidence="3 4">B22-T-1</strain>
    </source>
</reference>
<keyword evidence="4" id="KW-1185">Reference proteome</keyword>
<dbReference type="Proteomes" id="UP000241462">
    <property type="component" value="Unassembled WGS sequence"/>
</dbReference>
<accession>A0A2T3A2H0</accession>